<keyword evidence="5 6" id="KW-0408">Iron</keyword>
<feature type="domain" description="Cytochrome c" evidence="9">
    <location>
        <begin position="44"/>
        <end position="126"/>
    </location>
</feature>
<comment type="caution">
    <text evidence="10">The sequence shown here is derived from an EMBL/GenBank/DDBJ whole genome shotgun (WGS) entry which is preliminary data.</text>
</comment>
<dbReference type="RefSeq" id="WP_123143082.1">
    <property type="nucleotide sequence ID" value="NZ_JAKEDQ010000022.1"/>
</dbReference>
<evidence type="ECO:0000256" key="8">
    <source>
        <dbReference type="SAM" id="SignalP"/>
    </source>
</evidence>
<sequence>MSQPVFARPVLCALALLVAPLASAQPDPKSLAQAEFDRASQLTPDIENGRRVYLTCAVCHRPEGWGSPDGAYPQIAGQLPEVVIKQLADIRAGNRDNPLMYPFALPRILGGPQNIADVAAYVATLPMTADNARGPGVDLDLGRELYEAQCAECHGAEGEGDVERLAPQLAGQHFPYLMRQFEAIATGRRRNSDAEMTKLLAQFGPREQAAVLDYSSRLPLPPEKVAPAEWVNPDFPAYVREPLGMAPPPPPPPPPPLPPR</sequence>
<gene>
    <name evidence="10" type="ORF">EDC29_104201</name>
</gene>
<evidence type="ECO:0000256" key="3">
    <source>
        <dbReference type="ARBA" id="ARBA00022723"/>
    </source>
</evidence>
<dbReference type="PANTHER" id="PTHR33751:SF9">
    <property type="entry name" value="CYTOCHROME C4"/>
    <property type="match status" value="1"/>
</dbReference>
<evidence type="ECO:0000256" key="6">
    <source>
        <dbReference type="PROSITE-ProRule" id="PRU00433"/>
    </source>
</evidence>
<dbReference type="EMBL" id="SMDC01000004">
    <property type="protein sequence ID" value="TCW36413.1"/>
    <property type="molecule type" value="Genomic_DNA"/>
</dbReference>
<feature type="domain" description="Cytochrome c" evidence="9">
    <location>
        <begin position="137"/>
        <end position="219"/>
    </location>
</feature>
<evidence type="ECO:0000256" key="1">
    <source>
        <dbReference type="ARBA" id="ARBA00022448"/>
    </source>
</evidence>
<dbReference type="GO" id="GO:0046872">
    <property type="term" value="F:metal ion binding"/>
    <property type="evidence" value="ECO:0007669"/>
    <property type="project" value="UniProtKB-KW"/>
</dbReference>
<proteinExistence type="predicted"/>
<keyword evidence="4" id="KW-0249">Electron transport</keyword>
<dbReference type="Pfam" id="PF00034">
    <property type="entry name" value="Cytochrom_C"/>
    <property type="match status" value="2"/>
</dbReference>
<organism evidence="10 11">
    <name type="scientific">Marichromatium gracile</name>
    <name type="common">Chromatium gracile</name>
    <dbReference type="NCBI Taxonomy" id="1048"/>
    <lineage>
        <taxon>Bacteria</taxon>
        <taxon>Pseudomonadati</taxon>
        <taxon>Pseudomonadota</taxon>
        <taxon>Gammaproteobacteria</taxon>
        <taxon>Chromatiales</taxon>
        <taxon>Chromatiaceae</taxon>
        <taxon>Marichromatium</taxon>
    </lineage>
</organism>
<keyword evidence="3 6" id="KW-0479">Metal-binding</keyword>
<reference evidence="10 11" key="1">
    <citation type="submission" date="2019-03" db="EMBL/GenBank/DDBJ databases">
        <title>Genomic Encyclopedia of Type Strains, Phase IV (KMG-IV): sequencing the most valuable type-strain genomes for metagenomic binning, comparative biology and taxonomic classification.</title>
        <authorList>
            <person name="Goeker M."/>
        </authorList>
    </citation>
    <scope>NUCLEOTIDE SEQUENCE [LARGE SCALE GENOMIC DNA]</scope>
    <source>
        <strain evidence="10 11">DSM 203</strain>
    </source>
</reference>
<feature type="signal peptide" evidence="8">
    <location>
        <begin position="1"/>
        <end position="24"/>
    </location>
</feature>
<dbReference type="InterPro" id="IPR050597">
    <property type="entry name" value="Cytochrome_c_Oxidase_Subunit"/>
</dbReference>
<dbReference type="AlphaFoldDB" id="A0A4R4ABN8"/>
<dbReference type="InterPro" id="IPR009056">
    <property type="entry name" value="Cyt_c-like_dom"/>
</dbReference>
<protein>
    <submittedName>
        <fullName evidence="10">Cytochrome c553</fullName>
    </submittedName>
</protein>
<evidence type="ECO:0000256" key="7">
    <source>
        <dbReference type="SAM" id="MobiDB-lite"/>
    </source>
</evidence>
<feature type="region of interest" description="Disordered" evidence="7">
    <location>
        <begin position="241"/>
        <end position="260"/>
    </location>
</feature>
<dbReference type="PANTHER" id="PTHR33751">
    <property type="entry name" value="CBB3-TYPE CYTOCHROME C OXIDASE SUBUNIT FIXP"/>
    <property type="match status" value="1"/>
</dbReference>
<dbReference type="GO" id="GO:0009055">
    <property type="term" value="F:electron transfer activity"/>
    <property type="evidence" value="ECO:0007669"/>
    <property type="project" value="InterPro"/>
</dbReference>
<dbReference type="InterPro" id="IPR036909">
    <property type="entry name" value="Cyt_c-like_dom_sf"/>
</dbReference>
<evidence type="ECO:0000313" key="11">
    <source>
        <dbReference type="Proteomes" id="UP000295247"/>
    </source>
</evidence>
<evidence type="ECO:0000256" key="2">
    <source>
        <dbReference type="ARBA" id="ARBA00022617"/>
    </source>
</evidence>
<dbReference type="Gene3D" id="1.10.760.10">
    <property type="entry name" value="Cytochrome c-like domain"/>
    <property type="match status" value="2"/>
</dbReference>
<dbReference type="GO" id="GO:0020037">
    <property type="term" value="F:heme binding"/>
    <property type="evidence" value="ECO:0007669"/>
    <property type="project" value="InterPro"/>
</dbReference>
<evidence type="ECO:0000313" key="10">
    <source>
        <dbReference type="EMBL" id="TCW36413.1"/>
    </source>
</evidence>
<name>A0A4R4ABN8_MARGR</name>
<evidence type="ECO:0000259" key="9">
    <source>
        <dbReference type="PROSITE" id="PS51007"/>
    </source>
</evidence>
<keyword evidence="8" id="KW-0732">Signal</keyword>
<evidence type="ECO:0000256" key="4">
    <source>
        <dbReference type="ARBA" id="ARBA00022982"/>
    </source>
</evidence>
<feature type="compositionally biased region" description="Pro residues" evidence="7">
    <location>
        <begin position="245"/>
        <end position="260"/>
    </location>
</feature>
<accession>A0A4R4ABN8</accession>
<feature type="chain" id="PRO_5020769031" evidence="8">
    <location>
        <begin position="25"/>
        <end position="260"/>
    </location>
</feature>
<dbReference type="Proteomes" id="UP000295247">
    <property type="component" value="Unassembled WGS sequence"/>
</dbReference>
<dbReference type="SUPFAM" id="SSF46626">
    <property type="entry name" value="Cytochrome c"/>
    <property type="match status" value="2"/>
</dbReference>
<evidence type="ECO:0000256" key="5">
    <source>
        <dbReference type="ARBA" id="ARBA00023004"/>
    </source>
</evidence>
<keyword evidence="1" id="KW-0813">Transport</keyword>
<keyword evidence="2 6" id="KW-0349">Heme</keyword>
<dbReference type="PROSITE" id="PS51007">
    <property type="entry name" value="CYTC"/>
    <property type="match status" value="2"/>
</dbReference>